<comment type="function">
    <text evidence="2">Catalyzes the phosphorylation of D-fructose 6-phosphate to fructose 1,6-bisphosphate by ATP, the first committing step of glycolysis.</text>
</comment>
<dbReference type="GO" id="GO:0006002">
    <property type="term" value="P:fructose 6-phosphate metabolic process"/>
    <property type="evidence" value="ECO:0007669"/>
    <property type="project" value="InterPro"/>
</dbReference>
<keyword evidence="10" id="KW-0547">Nucleotide-binding</keyword>
<dbReference type="InterPro" id="IPR035966">
    <property type="entry name" value="PKF_sf"/>
</dbReference>
<comment type="subcellular location">
    <subcellularLocation>
        <location evidence="3">Cytoplasm</location>
    </subcellularLocation>
</comment>
<dbReference type="InterPro" id="IPR022953">
    <property type="entry name" value="ATP_PFK"/>
</dbReference>
<protein>
    <recommendedName>
        <fullName evidence="5">6-phosphofructokinase</fullName>
        <ecNumber evidence="5">2.7.1.11</ecNumber>
    </recommendedName>
</protein>
<evidence type="ECO:0000256" key="13">
    <source>
        <dbReference type="ARBA" id="ARBA00022842"/>
    </source>
</evidence>
<evidence type="ECO:0000256" key="5">
    <source>
        <dbReference type="ARBA" id="ARBA00012055"/>
    </source>
</evidence>
<evidence type="ECO:0000256" key="6">
    <source>
        <dbReference type="ARBA" id="ARBA00022490"/>
    </source>
</evidence>
<dbReference type="KEGG" id="pbf:CFX0092_A0954"/>
<dbReference type="EC" id="2.7.1.11" evidence="5"/>
<sequence length="745" mass="80923">MKRIGILTSGGDAPGMNAALRAVVRTGLNRGLEIYAIYEGYAGMVEGGDRIKPMRWSDVGGILHLGGTIIGSARCKEFRERAGRLRATRNLLLHEIEGLVVIGGDGSLSGADVLRREWEGLVQELVDSGQVSKKSAGRSKSLAVVGIIGSIDNDMFGSDITTGADTALHRIIEATDAISSTAASHQRSFVVEVMGRHCGYLALMSAMASGADWVLIPESPPDVEDWESKMCEALKKGRQMGRRDSMVIVAEGARDKNGKPITSEHVKKALEERLGEDTRITVLGHVQRGGSPSAFDRNLSTLLGAEAVEAITTMDPAGQPLVIGMQGNKITRTPLNVALEKTRAVADAVAAKNFEEALALRGNSFSRSFDIVRTLVRASPHPPAPDQRRLRLAILHGGGPAPGMNTAARAAVRIGIDRGHIILGVRNAFRGLINNEIAELNWMDVNGWATRGGSELGTNRTIPKGRDLYAIARTLEEHQIDGILMIGGWSGYQSVLELSSQRNNYPAFDIPMVCLPATINNNLLGTELSVGADTALNSIISAVDKIKNSAVASQRAFIVEVMGYYCGYLALMGALATGAERVYLHEEGVAMRHLVQDVEDFRHAFQHGKRLGLVIRNEMANEVYTTNFMRMLFEEEGGDLFDVRQAILGHMQQGGAPSPFDRIFATRLAVNCVDYLEEQIARQESAGVCIGQVQGELKFTNLDEAPRQMDYDHSRPRKQWWMDLRPIARSLASQGPIVHGEGHRG</sequence>
<dbReference type="GO" id="GO:0016208">
    <property type="term" value="F:AMP binding"/>
    <property type="evidence" value="ECO:0007669"/>
    <property type="project" value="TreeGrafter"/>
</dbReference>
<evidence type="ECO:0000256" key="11">
    <source>
        <dbReference type="ARBA" id="ARBA00022777"/>
    </source>
</evidence>
<keyword evidence="11" id="KW-0418">Kinase</keyword>
<dbReference type="FunFam" id="3.40.50.460:FF:000007">
    <property type="entry name" value="ATP-dependent 6-phosphofructokinase"/>
    <property type="match status" value="1"/>
</dbReference>
<dbReference type="RefSeq" id="WP_095042401.1">
    <property type="nucleotide sequence ID" value="NZ_LN890655.1"/>
</dbReference>
<dbReference type="NCBIfam" id="TIGR02478">
    <property type="entry name" value="6PF1K_euk"/>
    <property type="match status" value="1"/>
</dbReference>
<dbReference type="InterPro" id="IPR000023">
    <property type="entry name" value="Phosphofructokinase_dom"/>
</dbReference>
<dbReference type="OrthoDB" id="9802503at2"/>
<evidence type="ECO:0000256" key="3">
    <source>
        <dbReference type="ARBA" id="ARBA00004496"/>
    </source>
</evidence>
<evidence type="ECO:0000256" key="10">
    <source>
        <dbReference type="ARBA" id="ARBA00022741"/>
    </source>
</evidence>
<dbReference type="InterPro" id="IPR015912">
    <property type="entry name" value="Phosphofructokinase_CS"/>
</dbReference>
<dbReference type="GO" id="GO:0042802">
    <property type="term" value="F:identical protein binding"/>
    <property type="evidence" value="ECO:0007669"/>
    <property type="project" value="TreeGrafter"/>
</dbReference>
<evidence type="ECO:0000256" key="2">
    <source>
        <dbReference type="ARBA" id="ARBA00002659"/>
    </source>
</evidence>
<comment type="pathway">
    <text evidence="4">Carbohydrate degradation; glycolysis; D-glyceraldehyde 3-phosphate and glycerone phosphate from D-glucose: step 3/4.</text>
</comment>
<comment type="cofactor">
    <cofactor evidence="1">
        <name>Mg(2+)</name>
        <dbReference type="ChEBI" id="CHEBI:18420"/>
    </cofactor>
</comment>
<evidence type="ECO:0000313" key="19">
    <source>
        <dbReference type="Proteomes" id="UP000215027"/>
    </source>
</evidence>
<keyword evidence="8 18" id="KW-0808">Transferase</keyword>
<keyword evidence="13" id="KW-0460">Magnesium</keyword>
<comment type="similarity">
    <text evidence="15">Belongs to the phosphofructokinase type A (PFKA) family.</text>
</comment>
<dbReference type="GO" id="GO:0048029">
    <property type="term" value="F:monosaccharide binding"/>
    <property type="evidence" value="ECO:0007669"/>
    <property type="project" value="TreeGrafter"/>
</dbReference>
<evidence type="ECO:0000256" key="9">
    <source>
        <dbReference type="ARBA" id="ARBA00022723"/>
    </source>
</evidence>
<dbReference type="PRINTS" id="PR00476">
    <property type="entry name" value="PHFRCTKINASE"/>
</dbReference>
<dbReference type="GO" id="GO:0030388">
    <property type="term" value="P:fructose 1,6-bisphosphate metabolic process"/>
    <property type="evidence" value="ECO:0007669"/>
    <property type="project" value="TreeGrafter"/>
</dbReference>
<dbReference type="SUPFAM" id="SSF53784">
    <property type="entry name" value="Phosphofructokinase"/>
    <property type="match status" value="2"/>
</dbReference>
<dbReference type="GO" id="GO:0070095">
    <property type="term" value="F:fructose-6-phosphate binding"/>
    <property type="evidence" value="ECO:0007669"/>
    <property type="project" value="TreeGrafter"/>
</dbReference>
<evidence type="ECO:0000256" key="8">
    <source>
        <dbReference type="ARBA" id="ARBA00022679"/>
    </source>
</evidence>
<dbReference type="Gene3D" id="3.40.50.460">
    <property type="entry name" value="Phosphofructokinase domain"/>
    <property type="match status" value="2"/>
</dbReference>
<dbReference type="GO" id="GO:0005945">
    <property type="term" value="C:6-phosphofructokinase complex"/>
    <property type="evidence" value="ECO:0007669"/>
    <property type="project" value="TreeGrafter"/>
</dbReference>
<keyword evidence="7" id="KW-0021">Allosteric enzyme</keyword>
<dbReference type="FunFam" id="3.40.50.460:FF:000008">
    <property type="entry name" value="ATP-dependent 6-phosphofructokinase"/>
    <property type="match status" value="1"/>
</dbReference>
<feature type="domain" description="Phosphofructokinase" evidence="17">
    <location>
        <begin position="3"/>
        <end position="311"/>
    </location>
</feature>
<dbReference type="GO" id="GO:0061621">
    <property type="term" value="P:canonical glycolysis"/>
    <property type="evidence" value="ECO:0007669"/>
    <property type="project" value="TreeGrafter"/>
</dbReference>
<dbReference type="UniPathway" id="UPA00109">
    <property type="reaction ID" value="UER00182"/>
</dbReference>
<dbReference type="InterPro" id="IPR009161">
    <property type="entry name" value="6-Pfructokinase_euk"/>
</dbReference>
<keyword evidence="12" id="KW-0067">ATP-binding</keyword>
<evidence type="ECO:0000256" key="15">
    <source>
        <dbReference type="ARBA" id="ARBA00038478"/>
    </source>
</evidence>
<evidence type="ECO:0000259" key="17">
    <source>
        <dbReference type="Pfam" id="PF00365"/>
    </source>
</evidence>
<gene>
    <name evidence="18" type="primary">pfkA</name>
    <name evidence="18" type="ORF">CFX0092_A0954</name>
</gene>
<dbReference type="Pfam" id="PF00365">
    <property type="entry name" value="PFK"/>
    <property type="match status" value="2"/>
</dbReference>
<comment type="catalytic activity">
    <reaction evidence="16">
        <text>beta-D-fructose 6-phosphate + ATP = beta-D-fructose 1,6-bisphosphate + ADP + H(+)</text>
        <dbReference type="Rhea" id="RHEA:16109"/>
        <dbReference type="ChEBI" id="CHEBI:15378"/>
        <dbReference type="ChEBI" id="CHEBI:30616"/>
        <dbReference type="ChEBI" id="CHEBI:32966"/>
        <dbReference type="ChEBI" id="CHEBI:57634"/>
        <dbReference type="ChEBI" id="CHEBI:456216"/>
        <dbReference type="EC" id="2.7.1.11"/>
    </reaction>
</comment>
<feature type="domain" description="Phosphofructokinase" evidence="17">
    <location>
        <begin position="391"/>
        <end position="675"/>
    </location>
</feature>
<dbReference type="Gene3D" id="3.40.50.450">
    <property type="match status" value="2"/>
</dbReference>
<keyword evidence="9" id="KW-0479">Metal-binding</keyword>
<dbReference type="EMBL" id="LN890655">
    <property type="protein sequence ID" value="CUS02832.2"/>
    <property type="molecule type" value="Genomic_DNA"/>
</dbReference>
<dbReference type="PROSITE" id="PS00433">
    <property type="entry name" value="PHOSPHOFRUCTOKINASE"/>
    <property type="match status" value="2"/>
</dbReference>
<dbReference type="PANTHER" id="PTHR13697">
    <property type="entry name" value="PHOSPHOFRUCTOKINASE"/>
    <property type="match status" value="1"/>
</dbReference>
<proteinExistence type="inferred from homology"/>
<organism evidence="18 19">
    <name type="scientific">Candidatus Promineifilum breve</name>
    <dbReference type="NCBI Taxonomy" id="1806508"/>
    <lineage>
        <taxon>Bacteria</taxon>
        <taxon>Bacillati</taxon>
        <taxon>Chloroflexota</taxon>
        <taxon>Ardenticatenia</taxon>
        <taxon>Candidatus Promineifilales</taxon>
        <taxon>Candidatus Promineifilaceae</taxon>
        <taxon>Candidatus Promineifilum</taxon>
    </lineage>
</organism>
<dbReference type="AlphaFoldDB" id="A0A160T0B6"/>
<dbReference type="PIRSF" id="PIRSF000533">
    <property type="entry name" value="ATP_PFK_euk"/>
    <property type="match status" value="1"/>
</dbReference>
<dbReference type="GO" id="GO:0003872">
    <property type="term" value="F:6-phosphofructokinase activity"/>
    <property type="evidence" value="ECO:0007669"/>
    <property type="project" value="UniProtKB-EC"/>
</dbReference>
<evidence type="ECO:0000256" key="4">
    <source>
        <dbReference type="ARBA" id="ARBA00004679"/>
    </source>
</evidence>
<reference evidence="18" key="1">
    <citation type="submission" date="2016-01" db="EMBL/GenBank/DDBJ databases">
        <authorList>
            <person name="Mcilroy J.S."/>
            <person name="Karst M S."/>
            <person name="Albertsen M."/>
        </authorList>
    </citation>
    <scope>NUCLEOTIDE SEQUENCE</scope>
    <source>
        <strain evidence="18">Cfx-K</strain>
    </source>
</reference>
<keyword evidence="6" id="KW-0963">Cytoplasm</keyword>
<evidence type="ECO:0000256" key="7">
    <source>
        <dbReference type="ARBA" id="ARBA00022533"/>
    </source>
</evidence>
<accession>A0A160T0B6</accession>
<evidence type="ECO:0000256" key="14">
    <source>
        <dbReference type="ARBA" id="ARBA00023152"/>
    </source>
</evidence>
<evidence type="ECO:0000313" key="18">
    <source>
        <dbReference type="EMBL" id="CUS02832.2"/>
    </source>
</evidence>
<evidence type="ECO:0000256" key="1">
    <source>
        <dbReference type="ARBA" id="ARBA00001946"/>
    </source>
</evidence>
<evidence type="ECO:0000256" key="16">
    <source>
        <dbReference type="ARBA" id="ARBA00048070"/>
    </source>
</evidence>
<name>A0A160T0B6_9CHLR</name>
<dbReference type="GO" id="GO:0046872">
    <property type="term" value="F:metal ion binding"/>
    <property type="evidence" value="ECO:0007669"/>
    <property type="project" value="UniProtKB-KW"/>
</dbReference>
<dbReference type="GO" id="GO:0005524">
    <property type="term" value="F:ATP binding"/>
    <property type="evidence" value="ECO:0007669"/>
    <property type="project" value="UniProtKB-KW"/>
</dbReference>
<keyword evidence="19" id="KW-1185">Reference proteome</keyword>
<evidence type="ECO:0000256" key="12">
    <source>
        <dbReference type="ARBA" id="ARBA00022840"/>
    </source>
</evidence>
<keyword evidence="14" id="KW-0324">Glycolysis</keyword>
<dbReference type="PANTHER" id="PTHR13697:SF4">
    <property type="entry name" value="ATP-DEPENDENT 6-PHOSPHOFRUCTOKINASE"/>
    <property type="match status" value="1"/>
</dbReference>
<dbReference type="Proteomes" id="UP000215027">
    <property type="component" value="Chromosome I"/>
</dbReference>